<dbReference type="WBParaSite" id="nRc.2.0.1.t11292-RA">
    <property type="protein sequence ID" value="nRc.2.0.1.t11292-RA"/>
    <property type="gene ID" value="nRc.2.0.1.g11292"/>
</dbReference>
<organism evidence="1 2">
    <name type="scientific">Romanomermis culicivorax</name>
    <name type="common">Nematode worm</name>
    <dbReference type="NCBI Taxonomy" id="13658"/>
    <lineage>
        <taxon>Eukaryota</taxon>
        <taxon>Metazoa</taxon>
        <taxon>Ecdysozoa</taxon>
        <taxon>Nematoda</taxon>
        <taxon>Enoplea</taxon>
        <taxon>Dorylaimia</taxon>
        <taxon>Mermithida</taxon>
        <taxon>Mermithoidea</taxon>
        <taxon>Mermithidae</taxon>
        <taxon>Romanomermis</taxon>
    </lineage>
</organism>
<sequence>MSIFDRKETEITMFEPFFRLLGSPDDVKHLDVAIIRANRSPTVGLGRELTYETLLNICEKSIAFLAFNVNSVISRLKTASCSTELLEKICLNCKLSKMSHYEIRPIP</sequence>
<protein>
    <submittedName>
        <fullName evidence="2">Uncharacterized protein</fullName>
    </submittedName>
</protein>
<evidence type="ECO:0000313" key="1">
    <source>
        <dbReference type="Proteomes" id="UP000887565"/>
    </source>
</evidence>
<keyword evidence="1" id="KW-1185">Reference proteome</keyword>
<reference evidence="2" key="1">
    <citation type="submission" date="2022-11" db="UniProtKB">
        <authorList>
            <consortium name="WormBaseParasite"/>
        </authorList>
    </citation>
    <scope>IDENTIFICATION</scope>
</reference>
<proteinExistence type="predicted"/>
<evidence type="ECO:0000313" key="2">
    <source>
        <dbReference type="WBParaSite" id="nRc.2.0.1.t11292-RA"/>
    </source>
</evidence>
<accession>A0A915IBM3</accession>
<dbReference type="AlphaFoldDB" id="A0A915IBM3"/>
<name>A0A915IBM3_ROMCU</name>
<dbReference type="Proteomes" id="UP000887565">
    <property type="component" value="Unplaced"/>
</dbReference>